<dbReference type="InterPro" id="IPR055292">
    <property type="entry name" value="MABP1"/>
</dbReference>
<organism evidence="3 4">
    <name type="scientific">Pelobates cultripes</name>
    <name type="common">Western spadefoot toad</name>
    <dbReference type="NCBI Taxonomy" id="61616"/>
    <lineage>
        <taxon>Eukaryota</taxon>
        <taxon>Metazoa</taxon>
        <taxon>Chordata</taxon>
        <taxon>Craniata</taxon>
        <taxon>Vertebrata</taxon>
        <taxon>Euteleostomi</taxon>
        <taxon>Amphibia</taxon>
        <taxon>Batrachia</taxon>
        <taxon>Anura</taxon>
        <taxon>Pelobatoidea</taxon>
        <taxon>Pelobatidae</taxon>
        <taxon>Pelobates</taxon>
    </lineage>
</organism>
<keyword evidence="4" id="KW-1185">Reference proteome</keyword>
<evidence type="ECO:0000256" key="2">
    <source>
        <dbReference type="SAM" id="SignalP"/>
    </source>
</evidence>
<evidence type="ECO:0000256" key="1">
    <source>
        <dbReference type="SAM" id="MobiDB-lite"/>
    </source>
</evidence>
<evidence type="ECO:0000313" key="3">
    <source>
        <dbReference type="EMBL" id="CAH2327803.1"/>
    </source>
</evidence>
<keyword evidence="2" id="KW-0732">Signal</keyword>
<dbReference type="EMBL" id="OW240924">
    <property type="protein sequence ID" value="CAH2327803.1"/>
    <property type="molecule type" value="Genomic_DNA"/>
</dbReference>
<reference evidence="3" key="1">
    <citation type="submission" date="2022-03" db="EMBL/GenBank/DDBJ databases">
        <authorList>
            <person name="Alioto T."/>
            <person name="Alioto T."/>
            <person name="Gomez Garrido J."/>
        </authorList>
    </citation>
    <scope>NUCLEOTIDE SEQUENCE</scope>
</reference>
<feature type="region of interest" description="Disordered" evidence="1">
    <location>
        <begin position="212"/>
        <end position="237"/>
    </location>
</feature>
<feature type="region of interest" description="Disordered" evidence="1">
    <location>
        <begin position="82"/>
        <end position="103"/>
    </location>
</feature>
<proteinExistence type="predicted"/>
<evidence type="ECO:0000313" key="4">
    <source>
        <dbReference type="Proteomes" id="UP001295444"/>
    </source>
</evidence>
<dbReference type="GO" id="GO:0043124">
    <property type="term" value="P:negative regulation of canonical NF-kappaB signal transduction"/>
    <property type="evidence" value="ECO:0007669"/>
    <property type="project" value="TreeGrafter"/>
</dbReference>
<accession>A0AAD1TLS2</accession>
<name>A0AAD1TLS2_PELCU</name>
<dbReference type="PANTHER" id="PTHR44813">
    <property type="entry name" value="MITOGEN-ACTIVATED PROTEIN KINASE-BINDING PROTEIN 1"/>
    <property type="match status" value="1"/>
</dbReference>
<protein>
    <submittedName>
        <fullName evidence="3">Uncharacterized protein</fullName>
    </submittedName>
</protein>
<dbReference type="Proteomes" id="UP001295444">
    <property type="component" value="Chromosome 13"/>
</dbReference>
<dbReference type="GO" id="GO:0005737">
    <property type="term" value="C:cytoplasm"/>
    <property type="evidence" value="ECO:0007669"/>
    <property type="project" value="TreeGrafter"/>
</dbReference>
<gene>
    <name evidence="3" type="ORF">PECUL_23A054915</name>
</gene>
<dbReference type="PANTHER" id="PTHR44813:SF1">
    <property type="entry name" value="MITOGEN-ACTIVATED PROTEIN KINASE-BINDING PROTEIN 1"/>
    <property type="match status" value="1"/>
</dbReference>
<feature type="compositionally biased region" description="Polar residues" evidence="1">
    <location>
        <begin position="82"/>
        <end position="91"/>
    </location>
</feature>
<feature type="signal peptide" evidence="2">
    <location>
        <begin position="1"/>
        <end position="17"/>
    </location>
</feature>
<dbReference type="AlphaFoldDB" id="A0AAD1TLS2"/>
<feature type="chain" id="PRO_5042005922" evidence="2">
    <location>
        <begin position="18"/>
        <end position="544"/>
    </location>
</feature>
<sequence>MQIHMLIFFVCTGLSLSLERSDCASISSRFLAMVQTPAVSDGVSYTLTKSNGVLSSDTAFQALKMDMTSPLVHNIDMMDQEATSPQKSVYSQRKRKQPTESNKMGRVGLCFSPILSNIRKTQSVHDLVHEGDKSLNNGCAVKLRPQTQTAAEKEQKANHRRTLPATLGKVEYGQLGAFQGKDMKPSKGRSYMSPTTSSIAKITRSVSMGENLNIGNAHEPSEGKSNLEPEGGNLPIPLESEKNRQLLKENVVKPVLQPVANCLPKTFQAKNRAHLTLDIGKSLPDRPLLSFGRNRGSFEVESPKSPAGSWKTRLSFPDQTYRSSVQDFAGFENHSPLEDSGYKKCSEEEDILLSRLCEPQERVNLDAENLKPFQRVRSSTIGHTSDYHSGLYPVEPIRPRSPSLSAASALDSVGPISFEQCEMIASELQDSLRKAMCLYRSVTTAAPSTNLDRNKIAGLLIETFGIVKRELDSLKDGESQSVIVEKLSPQVTEVTTETSEVPVDEGSSVTSGGRRLGDDKTLALLQQYSELLLQAVEKRMDKKL</sequence>
<dbReference type="GO" id="GO:0046330">
    <property type="term" value="P:positive regulation of JNK cascade"/>
    <property type="evidence" value="ECO:0007669"/>
    <property type="project" value="TreeGrafter"/>
</dbReference>